<feature type="region of interest" description="Disordered" evidence="1">
    <location>
        <begin position="105"/>
        <end position="147"/>
    </location>
</feature>
<proteinExistence type="predicted"/>
<dbReference type="Gene3D" id="3.40.50.1000">
    <property type="entry name" value="HAD superfamily/HAD-like"/>
    <property type="match status" value="1"/>
</dbReference>
<reference evidence="3" key="1">
    <citation type="journal article" date="2019" name="Int. J. Syst. Evol. Microbiol.">
        <title>The Global Catalogue of Microorganisms (GCM) 10K type strain sequencing project: providing services to taxonomists for standard genome sequencing and annotation.</title>
        <authorList>
            <consortium name="The Broad Institute Genomics Platform"/>
            <consortium name="The Broad Institute Genome Sequencing Center for Infectious Disease"/>
            <person name="Wu L."/>
            <person name="Ma J."/>
        </authorList>
    </citation>
    <scope>NUCLEOTIDE SEQUENCE [LARGE SCALE GENOMIC DNA]</scope>
    <source>
        <strain evidence="3">CCUG 60524</strain>
    </source>
</reference>
<dbReference type="EMBL" id="JBHTJT010000025">
    <property type="protein sequence ID" value="MFD0980650.1"/>
    <property type="molecule type" value="Genomic_DNA"/>
</dbReference>
<evidence type="ECO:0000313" key="3">
    <source>
        <dbReference type="Proteomes" id="UP001597108"/>
    </source>
</evidence>
<evidence type="ECO:0000256" key="1">
    <source>
        <dbReference type="SAM" id="MobiDB-lite"/>
    </source>
</evidence>
<dbReference type="InterPro" id="IPR023214">
    <property type="entry name" value="HAD_sf"/>
</dbReference>
<name>A0ABW3ISC7_9RHOB</name>
<feature type="compositionally biased region" description="Basic residues" evidence="1">
    <location>
        <begin position="138"/>
        <end position="147"/>
    </location>
</feature>
<evidence type="ECO:0000313" key="2">
    <source>
        <dbReference type="EMBL" id="MFD0980650.1"/>
    </source>
</evidence>
<accession>A0ABW3ISC7</accession>
<dbReference type="Proteomes" id="UP001597108">
    <property type="component" value="Unassembled WGS sequence"/>
</dbReference>
<protein>
    <submittedName>
        <fullName evidence="2">HAD hydrolase-like protein</fullName>
    </submittedName>
</protein>
<keyword evidence="3" id="KW-1185">Reference proteome</keyword>
<dbReference type="Pfam" id="PF13242">
    <property type="entry name" value="Hydrolase_like"/>
    <property type="match status" value="1"/>
</dbReference>
<dbReference type="RefSeq" id="WP_386075174.1">
    <property type="nucleotide sequence ID" value="NZ_JBHTJT010000025.1"/>
</dbReference>
<gene>
    <name evidence="2" type="ORF">ACFQ2S_13425</name>
</gene>
<organism evidence="2 3">
    <name type="scientific">Tropicimonas aquimaris</name>
    <dbReference type="NCBI Taxonomy" id="914152"/>
    <lineage>
        <taxon>Bacteria</taxon>
        <taxon>Pseudomonadati</taxon>
        <taxon>Pseudomonadota</taxon>
        <taxon>Alphaproteobacteria</taxon>
        <taxon>Rhodobacterales</taxon>
        <taxon>Roseobacteraceae</taxon>
        <taxon>Tropicimonas</taxon>
    </lineage>
</organism>
<comment type="caution">
    <text evidence="2">The sequence shown here is derived from an EMBL/GenBank/DDBJ whole genome shotgun (WGS) entry which is preliminary data.</text>
</comment>
<sequence length="147" mass="15894">MPGLWCVRWSTPAESRRSCSACPRKPSFSKELRAWACDSSEAVMIRDHAESEVAGMLSAGPGRGALVRKGKYSEGDEIRFNPRPTLAAHDVREAVDTIIDERTRGERIGQVTGGPTADRALSRCIIDKTPPAGTGRSAGRRRSASAQ</sequence>